<evidence type="ECO:0000256" key="1">
    <source>
        <dbReference type="ARBA" id="ARBA00022729"/>
    </source>
</evidence>
<protein>
    <recommendedName>
        <fullName evidence="3">Outer membrane protein beta-barrel domain-containing protein</fullName>
    </recommendedName>
</protein>
<feature type="domain" description="Outer membrane protein beta-barrel" evidence="3">
    <location>
        <begin position="17"/>
        <end position="257"/>
    </location>
</feature>
<comment type="caution">
    <text evidence="4">The sequence shown here is derived from an EMBL/GenBank/DDBJ whole genome shotgun (WGS) entry which is preliminary data.</text>
</comment>
<reference evidence="4 5" key="1">
    <citation type="journal article" date="2017" name="Water Res.">
        <title>Comammox in drinking water systems.</title>
        <authorList>
            <person name="Wang Y."/>
            <person name="Ma L."/>
            <person name="Mao Y."/>
            <person name="Jiang X."/>
            <person name="Xia Y."/>
            <person name="Yu K."/>
            <person name="Li B."/>
            <person name="Zhang T."/>
        </authorList>
    </citation>
    <scope>NUCLEOTIDE SEQUENCE [LARGE SCALE GENOMIC DNA]</scope>
    <source>
        <strain evidence="4">SG_bin8</strain>
    </source>
</reference>
<organism evidence="4 5">
    <name type="scientific">Candidatus Raskinella chloraquaticus</name>
    <dbReference type="NCBI Taxonomy" id="1951219"/>
    <lineage>
        <taxon>Bacteria</taxon>
        <taxon>Pseudomonadati</taxon>
        <taxon>Pseudomonadota</taxon>
        <taxon>Alphaproteobacteria</taxon>
        <taxon>Hyphomicrobiales</taxon>
        <taxon>Phreatobacteraceae</taxon>
        <taxon>Candidatus Raskinella</taxon>
    </lineage>
</organism>
<sequence>MNKLSIALAVAASLGLAASSAGAADLIDARPVPHVIPAPIEVASGWYIRGDVGTGVADFRDFTLSPADPALKQVQKSIESPPIIGVGVGYQFNDFLRADITGEYRGNQGFSFVRSDKNDPFQSISSYKGNLSTVLVLANGYLDLGNFYGLTPFVGGGVGFAHHRFSGFQDAGFIVFGGGYGYAATRESTEFAWAIHAGLAYDVNEHLKLEASYRYSSLGSPIAGQIICQGPGDCSRPTLTAQDLTSHDFRLGARWLFNPPQQVVRVERPVIARN</sequence>
<proteinExistence type="predicted"/>
<dbReference type="RefSeq" id="WP_376802719.1">
    <property type="nucleotide sequence ID" value="NZ_DBNB01000036.1"/>
</dbReference>
<dbReference type="Proteomes" id="UP000192872">
    <property type="component" value="Unassembled WGS sequence"/>
</dbReference>
<dbReference type="InterPro" id="IPR011250">
    <property type="entry name" value="OMP/PagP_B-barrel"/>
</dbReference>
<gene>
    <name evidence="4" type="ORF">A4S15_04315</name>
</gene>
<dbReference type="InterPro" id="IPR027385">
    <property type="entry name" value="Beta-barrel_OMP"/>
</dbReference>
<dbReference type="EMBL" id="LWDL01000003">
    <property type="protein sequence ID" value="OQW54444.1"/>
    <property type="molecule type" value="Genomic_DNA"/>
</dbReference>
<evidence type="ECO:0000313" key="5">
    <source>
        <dbReference type="Proteomes" id="UP000192872"/>
    </source>
</evidence>
<dbReference type="AlphaFoldDB" id="A0A1W9I4T7"/>
<evidence type="ECO:0000313" key="4">
    <source>
        <dbReference type="EMBL" id="OQW54444.1"/>
    </source>
</evidence>
<dbReference type="Gene3D" id="2.40.160.20">
    <property type="match status" value="1"/>
</dbReference>
<feature type="chain" id="PRO_5012664685" description="Outer membrane protein beta-barrel domain-containing protein" evidence="2">
    <location>
        <begin position="24"/>
        <end position="274"/>
    </location>
</feature>
<accession>A0A1W9I4T7</accession>
<feature type="signal peptide" evidence="2">
    <location>
        <begin position="1"/>
        <end position="23"/>
    </location>
</feature>
<dbReference type="SUPFAM" id="SSF56925">
    <property type="entry name" value="OMPA-like"/>
    <property type="match status" value="1"/>
</dbReference>
<name>A0A1W9I4T7_9HYPH</name>
<evidence type="ECO:0000259" key="3">
    <source>
        <dbReference type="Pfam" id="PF13505"/>
    </source>
</evidence>
<evidence type="ECO:0000256" key="2">
    <source>
        <dbReference type="SAM" id="SignalP"/>
    </source>
</evidence>
<keyword evidence="1 2" id="KW-0732">Signal</keyword>
<dbReference type="STRING" id="1827387.A4S15_04315"/>
<dbReference type="Pfam" id="PF13505">
    <property type="entry name" value="OMP_b-brl"/>
    <property type="match status" value="1"/>
</dbReference>